<organism evidence="2 3">
    <name type="scientific">Acinetobacter shaoyimingii</name>
    <dbReference type="NCBI Taxonomy" id="2715164"/>
    <lineage>
        <taxon>Bacteria</taxon>
        <taxon>Pseudomonadati</taxon>
        <taxon>Pseudomonadota</taxon>
        <taxon>Gammaproteobacteria</taxon>
        <taxon>Moraxellales</taxon>
        <taxon>Moraxellaceae</taxon>
        <taxon>Acinetobacter</taxon>
    </lineage>
</organism>
<sequence length="184" mass="21270">MQTIKFRLAEIKDVLDLHLLINRAYRFEVSRSWTNENQVVAGDRISLIDLEKIIQNQQVSRDKSQFLVVELNDQLEKGIIGCITLNYDNHDVEIGTFCISPDLQNYGYGKQVLNAAELYATKFHPNLKTFSMWVLSTRQELIAFYERRGYIRTDQTAEYPIQDNVGQPMVDLHLIQLVKSIGSC</sequence>
<reference evidence="2 3" key="1">
    <citation type="submission" date="2020-03" db="EMBL/GenBank/DDBJ databases">
        <authorList>
            <person name="Zhu W."/>
        </authorList>
    </citation>
    <scope>NUCLEOTIDE SEQUENCE [LARGE SCALE GENOMIC DNA]</scope>
    <source>
        <strain evidence="2 3">323-1</strain>
    </source>
</reference>
<keyword evidence="3" id="KW-1185">Reference proteome</keyword>
<dbReference type="InterPro" id="IPR016181">
    <property type="entry name" value="Acyl_CoA_acyltransferase"/>
</dbReference>
<dbReference type="SUPFAM" id="SSF55729">
    <property type="entry name" value="Acyl-CoA N-acyltransferases (Nat)"/>
    <property type="match status" value="1"/>
</dbReference>
<proteinExistence type="predicted"/>
<dbReference type="RefSeq" id="WP_166012896.1">
    <property type="nucleotide sequence ID" value="NZ_CP049801.1"/>
</dbReference>
<dbReference type="EMBL" id="CP049801">
    <property type="protein sequence ID" value="QIO05788.1"/>
    <property type="molecule type" value="Genomic_DNA"/>
</dbReference>
<accession>A0A6G8RVH0</accession>
<evidence type="ECO:0000313" key="3">
    <source>
        <dbReference type="Proteomes" id="UP000502297"/>
    </source>
</evidence>
<keyword evidence="2" id="KW-0808">Transferase</keyword>
<dbReference type="GO" id="GO:0016747">
    <property type="term" value="F:acyltransferase activity, transferring groups other than amino-acyl groups"/>
    <property type="evidence" value="ECO:0007669"/>
    <property type="project" value="InterPro"/>
</dbReference>
<dbReference type="AlphaFoldDB" id="A0A6G8RVH0"/>
<dbReference type="Proteomes" id="UP000502297">
    <property type="component" value="Chromosome"/>
</dbReference>
<dbReference type="Gene3D" id="3.40.630.30">
    <property type="match status" value="1"/>
</dbReference>
<evidence type="ECO:0000313" key="2">
    <source>
        <dbReference type="EMBL" id="QIO05788.1"/>
    </source>
</evidence>
<dbReference type="PROSITE" id="PS51186">
    <property type="entry name" value="GNAT"/>
    <property type="match status" value="1"/>
</dbReference>
<evidence type="ECO:0000259" key="1">
    <source>
        <dbReference type="PROSITE" id="PS51186"/>
    </source>
</evidence>
<protein>
    <submittedName>
        <fullName evidence="2">GNAT family N-acetyltransferase</fullName>
    </submittedName>
</protein>
<dbReference type="InterPro" id="IPR000182">
    <property type="entry name" value="GNAT_dom"/>
</dbReference>
<dbReference type="KEGG" id="asha:G8E00_07410"/>
<feature type="domain" description="N-acetyltransferase" evidence="1">
    <location>
        <begin position="4"/>
        <end position="179"/>
    </location>
</feature>
<dbReference type="Pfam" id="PF00583">
    <property type="entry name" value="Acetyltransf_1"/>
    <property type="match status" value="1"/>
</dbReference>
<name>A0A6G8RVH0_9GAMM</name>
<gene>
    <name evidence="2" type="ORF">G8E00_07410</name>
</gene>